<proteinExistence type="inferred from homology"/>
<sequence>MDSSLFTADLPCKSLLQSEALLEYILRTSSYPQELELLKQLREATVKKYNFKSVLTVPIDEAQFLGMLLKVMNAKKTLEVGVFTGYSIITTALALPEDGKVVGIDPDREAYEVGVPFIKKAGVEHKIHFIEADGMSGLKHLLENGEEGTFDFIFMDADKDNYINYHDMLLKLVRVGGLIGYDNTLWFGTVALDDEAPLPEVLKRSRGPLLELNSALTADPRIESTILSIGDGITLCRRLY</sequence>
<keyword evidence="7" id="KW-1185">Reference proteome</keyword>
<keyword evidence="4" id="KW-0479">Metal-binding</keyword>
<dbReference type="GO" id="GO:0046872">
    <property type="term" value="F:metal ion binding"/>
    <property type="evidence" value="ECO:0007669"/>
    <property type="project" value="UniProtKB-KW"/>
</dbReference>
<comment type="similarity">
    <text evidence="5">Belongs to the class I-like SAM-binding methyltransferase superfamily. Cation-dependent O-methyltransferase family.</text>
</comment>
<evidence type="ECO:0000313" key="7">
    <source>
        <dbReference type="Proteomes" id="UP001279734"/>
    </source>
</evidence>
<dbReference type="PANTHER" id="PTHR10509:SF34">
    <property type="entry name" value="TAPETUM-SPECIFIC METHYLTRANSFERASE 1"/>
    <property type="match status" value="1"/>
</dbReference>
<dbReference type="EMBL" id="BSYO01000039">
    <property type="protein sequence ID" value="GMH31079.1"/>
    <property type="molecule type" value="Genomic_DNA"/>
</dbReference>
<gene>
    <name evidence="6" type="ORF">Nepgr_032922</name>
</gene>
<dbReference type="PROSITE" id="PS00018">
    <property type="entry name" value="EF_HAND_1"/>
    <property type="match status" value="1"/>
</dbReference>
<dbReference type="PROSITE" id="PS51682">
    <property type="entry name" value="SAM_OMT_I"/>
    <property type="match status" value="1"/>
</dbReference>
<dbReference type="PANTHER" id="PTHR10509">
    <property type="entry name" value="O-METHYLTRANSFERASE-RELATED"/>
    <property type="match status" value="1"/>
</dbReference>
<protein>
    <recommendedName>
        <fullName evidence="8">Caffeoyl-CoA O-methyltransferase</fullName>
    </recommendedName>
</protein>
<dbReference type="GO" id="GO:0008171">
    <property type="term" value="F:O-methyltransferase activity"/>
    <property type="evidence" value="ECO:0007669"/>
    <property type="project" value="InterPro"/>
</dbReference>
<dbReference type="SUPFAM" id="SSF53335">
    <property type="entry name" value="S-adenosyl-L-methionine-dependent methyltransferases"/>
    <property type="match status" value="1"/>
</dbReference>
<keyword evidence="3" id="KW-0949">S-adenosyl-L-methionine</keyword>
<evidence type="ECO:0000313" key="6">
    <source>
        <dbReference type="EMBL" id="GMH31079.1"/>
    </source>
</evidence>
<evidence type="ECO:0008006" key="8">
    <source>
        <dbReference type="Google" id="ProtNLM"/>
    </source>
</evidence>
<keyword evidence="1" id="KW-0489">Methyltransferase</keyword>
<dbReference type="Gene3D" id="3.40.50.150">
    <property type="entry name" value="Vaccinia Virus protein VP39"/>
    <property type="match status" value="1"/>
</dbReference>
<name>A0AAD3Y894_NEPGR</name>
<dbReference type="InterPro" id="IPR050362">
    <property type="entry name" value="Cation-dep_OMT"/>
</dbReference>
<accession>A0AAD3Y894</accession>
<comment type="caution">
    <text evidence="6">The sequence shown here is derived from an EMBL/GenBank/DDBJ whole genome shotgun (WGS) entry which is preliminary data.</text>
</comment>
<reference evidence="6" key="1">
    <citation type="submission" date="2023-05" db="EMBL/GenBank/DDBJ databases">
        <title>Nepenthes gracilis genome sequencing.</title>
        <authorList>
            <person name="Fukushima K."/>
        </authorList>
    </citation>
    <scope>NUCLEOTIDE SEQUENCE</scope>
    <source>
        <strain evidence="6">SING2019-196</strain>
    </source>
</reference>
<organism evidence="6 7">
    <name type="scientific">Nepenthes gracilis</name>
    <name type="common">Slender pitcher plant</name>
    <dbReference type="NCBI Taxonomy" id="150966"/>
    <lineage>
        <taxon>Eukaryota</taxon>
        <taxon>Viridiplantae</taxon>
        <taxon>Streptophyta</taxon>
        <taxon>Embryophyta</taxon>
        <taxon>Tracheophyta</taxon>
        <taxon>Spermatophyta</taxon>
        <taxon>Magnoliopsida</taxon>
        <taxon>eudicotyledons</taxon>
        <taxon>Gunneridae</taxon>
        <taxon>Pentapetalae</taxon>
        <taxon>Caryophyllales</taxon>
        <taxon>Nepenthaceae</taxon>
        <taxon>Nepenthes</taxon>
    </lineage>
</organism>
<dbReference type="InterPro" id="IPR029063">
    <property type="entry name" value="SAM-dependent_MTases_sf"/>
</dbReference>
<dbReference type="Pfam" id="PF01596">
    <property type="entry name" value="Methyltransf_3"/>
    <property type="match status" value="1"/>
</dbReference>
<dbReference type="GO" id="GO:0032259">
    <property type="term" value="P:methylation"/>
    <property type="evidence" value="ECO:0007669"/>
    <property type="project" value="UniProtKB-KW"/>
</dbReference>
<dbReference type="Proteomes" id="UP001279734">
    <property type="component" value="Unassembled WGS sequence"/>
</dbReference>
<dbReference type="InterPro" id="IPR018247">
    <property type="entry name" value="EF_Hand_1_Ca_BS"/>
</dbReference>
<keyword evidence="2" id="KW-0808">Transferase</keyword>
<dbReference type="GO" id="GO:0008757">
    <property type="term" value="F:S-adenosylmethionine-dependent methyltransferase activity"/>
    <property type="evidence" value="ECO:0007669"/>
    <property type="project" value="TreeGrafter"/>
</dbReference>
<evidence type="ECO:0000256" key="5">
    <source>
        <dbReference type="ARBA" id="ARBA00023453"/>
    </source>
</evidence>
<dbReference type="InterPro" id="IPR002935">
    <property type="entry name" value="SAM_O-MeTrfase"/>
</dbReference>
<evidence type="ECO:0000256" key="4">
    <source>
        <dbReference type="ARBA" id="ARBA00022723"/>
    </source>
</evidence>
<evidence type="ECO:0000256" key="2">
    <source>
        <dbReference type="ARBA" id="ARBA00022679"/>
    </source>
</evidence>
<dbReference type="CDD" id="cd02440">
    <property type="entry name" value="AdoMet_MTases"/>
    <property type="match status" value="1"/>
</dbReference>
<evidence type="ECO:0000256" key="1">
    <source>
        <dbReference type="ARBA" id="ARBA00022603"/>
    </source>
</evidence>
<dbReference type="AlphaFoldDB" id="A0AAD3Y894"/>
<evidence type="ECO:0000256" key="3">
    <source>
        <dbReference type="ARBA" id="ARBA00022691"/>
    </source>
</evidence>